<dbReference type="PROSITE" id="PS00138">
    <property type="entry name" value="SUBTILASE_SER"/>
    <property type="match status" value="1"/>
</dbReference>
<organism evidence="13 14">
    <name type="scientific">Ziziphus jujuba</name>
    <name type="common">Chinese jujube</name>
    <name type="synonym">Ziziphus sativa</name>
    <dbReference type="NCBI Taxonomy" id="326968"/>
    <lineage>
        <taxon>Eukaryota</taxon>
        <taxon>Viridiplantae</taxon>
        <taxon>Streptophyta</taxon>
        <taxon>Embryophyta</taxon>
        <taxon>Tracheophyta</taxon>
        <taxon>Spermatophyta</taxon>
        <taxon>Magnoliopsida</taxon>
        <taxon>eudicotyledons</taxon>
        <taxon>Gunneridae</taxon>
        <taxon>Pentapetalae</taxon>
        <taxon>rosids</taxon>
        <taxon>fabids</taxon>
        <taxon>Rosales</taxon>
        <taxon>Rhamnaceae</taxon>
        <taxon>Paliureae</taxon>
        <taxon>Ziziphus</taxon>
    </lineage>
</organism>
<evidence type="ECO:0000259" key="10">
    <source>
        <dbReference type="Pfam" id="PF00082"/>
    </source>
</evidence>
<evidence type="ECO:0000256" key="8">
    <source>
        <dbReference type="PROSITE-ProRule" id="PRU01240"/>
    </source>
</evidence>
<dbReference type="Gene3D" id="3.30.70.80">
    <property type="entry name" value="Peptidase S8 propeptide/proteinase inhibitor I9"/>
    <property type="match status" value="1"/>
</dbReference>
<dbReference type="InterPro" id="IPR037045">
    <property type="entry name" value="S8pro/Inhibitor_I9_sf"/>
</dbReference>
<dbReference type="CDD" id="cd02120">
    <property type="entry name" value="PA_subtilisin_like"/>
    <property type="match status" value="1"/>
</dbReference>
<keyword evidence="3" id="KW-0964">Secreted</keyword>
<evidence type="ECO:0000256" key="5">
    <source>
        <dbReference type="ARBA" id="ARBA00022729"/>
    </source>
</evidence>
<keyword evidence="13" id="KW-1185">Reference proteome</keyword>
<accession>A0ABM3IBG2</accession>
<dbReference type="CDD" id="cd04852">
    <property type="entry name" value="Peptidases_S8_3"/>
    <property type="match status" value="1"/>
</dbReference>
<feature type="domain" description="Peptidase S8/S53" evidence="10">
    <location>
        <begin position="135"/>
        <end position="574"/>
    </location>
</feature>
<dbReference type="Proteomes" id="UP001652623">
    <property type="component" value="Chromosome 10"/>
</dbReference>
<evidence type="ECO:0000256" key="4">
    <source>
        <dbReference type="ARBA" id="ARBA00022670"/>
    </source>
</evidence>
<evidence type="ECO:0000256" key="2">
    <source>
        <dbReference type="ARBA" id="ARBA00011073"/>
    </source>
</evidence>
<dbReference type="PROSITE" id="PS51892">
    <property type="entry name" value="SUBTILASE"/>
    <property type="match status" value="1"/>
</dbReference>
<dbReference type="InterPro" id="IPR045051">
    <property type="entry name" value="SBT"/>
</dbReference>
<gene>
    <name evidence="14" type="primary">LOC107410899</name>
</gene>
<feature type="domain" description="Inhibitor I9" evidence="11">
    <location>
        <begin position="36"/>
        <end position="113"/>
    </location>
</feature>
<dbReference type="Gene3D" id="2.60.40.2310">
    <property type="match status" value="1"/>
</dbReference>
<dbReference type="Pfam" id="PF00082">
    <property type="entry name" value="Peptidase_S8"/>
    <property type="match status" value="1"/>
</dbReference>
<keyword evidence="5 9" id="KW-0732">Signal</keyword>
<evidence type="ECO:0000313" key="13">
    <source>
        <dbReference type="Proteomes" id="UP001652623"/>
    </source>
</evidence>
<dbReference type="SUPFAM" id="SSF52743">
    <property type="entry name" value="Subtilisin-like"/>
    <property type="match status" value="1"/>
</dbReference>
<evidence type="ECO:0000256" key="9">
    <source>
        <dbReference type="SAM" id="SignalP"/>
    </source>
</evidence>
<evidence type="ECO:0000256" key="3">
    <source>
        <dbReference type="ARBA" id="ARBA00022525"/>
    </source>
</evidence>
<keyword evidence="4 8" id="KW-0645">Protease</keyword>
<feature type="active site" description="Charge relay system" evidence="8">
    <location>
        <position position="525"/>
    </location>
</feature>
<evidence type="ECO:0000259" key="11">
    <source>
        <dbReference type="Pfam" id="PF05922"/>
    </source>
</evidence>
<dbReference type="RefSeq" id="XP_048324998.1">
    <property type="nucleotide sequence ID" value="XM_048469041.2"/>
</dbReference>
<reference evidence="14" key="1">
    <citation type="submission" date="2025-08" db="UniProtKB">
        <authorList>
            <consortium name="RefSeq"/>
        </authorList>
    </citation>
    <scope>IDENTIFICATION</scope>
    <source>
        <tissue evidence="14">Seedling</tissue>
    </source>
</reference>
<dbReference type="InterPro" id="IPR000209">
    <property type="entry name" value="Peptidase_S8/S53_dom"/>
</dbReference>
<protein>
    <submittedName>
        <fullName evidence="14">Subtilisin-like protease SBT4.4</fullName>
    </submittedName>
</protein>
<dbReference type="Pfam" id="PF05922">
    <property type="entry name" value="Inhibitor_I9"/>
    <property type="match status" value="1"/>
</dbReference>
<name>A0ABM3IBG2_ZIZJJ</name>
<dbReference type="InterPro" id="IPR034197">
    <property type="entry name" value="Peptidases_S8_3"/>
</dbReference>
<dbReference type="Gene3D" id="3.40.50.200">
    <property type="entry name" value="Peptidase S8/S53 domain"/>
    <property type="match status" value="1"/>
</dbReference>
<evidence type="ECO:0000256" key="1">
    <source>
        <dbReference type="ARBA" id="ARBA00004613"/>
    </source>
</evidence>
<feature type="active site" description="Charge relay system" evidence="8">
    <location>
        <position position="203"/>
    </location>
</feature>
<dbReference type="InterPro" id="IPR015500">
    <property type="entry name" value="Peptidase_S8_subtilisin-rel"/>
</dbReference>
<proteinExistence type="inferred from homology"/>
<dbReference type="GeneID" id="107410899"/>
<evidence type="ECO:0000259" key="12">
    <source>
        <dbReference type="Pfam" id="PF17766"/>
    </source>
</evidence>
<comment type="similarity">
    <text evidence="2 8">Belongs to the peptidase S8 family.</text>
</comment>
<feature type="signal peptide" evidence="9">
    <location>
        <begin position="1"/>
        <end position="27"/>
    </location>
</feature>
<keyword evidence="7 8" id="KW-0720">Serine protease</keyword>
<dbReference type="InterPro" id="IPR023828">
    <property type="entry name" value="Peptidase_S8_Ser-AS"/>
</dbReference>
<feature type="chain" id="PRO_5045233846" evidence="9">
    <location>
        <begin position="28"/>
        <end position="728"/>
    </location>
</feature>
<evidence type="ECO:0000256" key="6">
    <source>
        <dbReference type="ARBA" id="ARBA00022801"/>
    </source>
</evidence>
<comment type="subcellular location">
    <subcellularLocation>
        <location evidence="1">Secreted</location>
    </subcellularLocation>
</comment>
<dbReference type="Pfam" id="PF17766">
    <property type="entry name" value="fn3_6"/>
    <property type="match status" value="1"/>
</dbReference>
<dbReference type="PRINTS" id="PR00723">
    <property type="entry name" value="SUBTILISIN"/>
</dbReference>
<feature type="active site" description="Charge relay system" evidence="8">
    <location>
        <position position="143"/>
    </location>
</feature>
<dbReference type="Gene3D" id="3.50.30.30">
    <property type="match status" value="1"/>
</dbReference>
<evidence type="ECO:0000256" key="7">
    <source>
        <dbReference type="ARBA" id="ARBA00022825"/>
    </source>
</evidence>
<evidence type="ECO:0000313" key="14">
    <source>
        <dbReference type="RefSeq" id="XP_048324998.1"/>
    </source>
</evidence>
<dbReference type="InterPro" id="IPR041469">
    <property type="entry name" value="Subtilisin-like_FN3"/>
</dbReference>
<dbReference type="PANTHER" id="PTHR10795">
    <property type="entry name" value="PROPROTEIN CONVERTASE SUBTILISIN/KEXIN"/>
    <property type="match status" value="1"/>
</dbReference>
<sequence length="728" mass="76812">MAKCGSLMFYHLLISIFMLSMILMCKAIENGDRKEYIVYMGSLPDDVMYSPTANQISLLQGVLQGSSVEKSLTRSYRRSFNGFAAKLTDTERQRLAEMKGVVSVFPSKILKLQTTRSWDFIGLNNKAKRNATAESDVIIGVLDTGVWPESDSFNDEGFGPPPERWKGVCNGGANFTCNNKIIGARSYESSAVGDRSVRDTEGHGTHTASTAAGNAVNDASFFGIAEGTAKGAVPSARIAVYKVCSEEGCSTAGILSGFDDAIADGVDIITISIGGEGSVDYDEDSIAIGAFHGLKKGVLTVQSAGNSGPAARTVTSVAPWVVSVAASSTDRRIVSKVVLGNGDTLLGNTVNGFSLNGTSLPLVYGAQTSNGDCPKNEARLCSTFCLNPTAVRGKILLCDRKPDGDLAGAAGVIYSKTSAVDTPFVEPYPSSGLTSKDFTAVQAYHDSTTNPEAEILKSDSVIDSAAPKVASFSSRGPNDITPDILKPDISAPGIDILAAYSPASSPSSSPDDARRVNYNIVSGTSMACPHVAGAAAYVKTFHPNWSPSAIKSALMTTASVMNGTKSSDSEFGYGAGQVNPVEALDPGLVYESSEADYINFLCGIGYTEERIRLISGDSNSTCPEATTEPKDLNYPSLAFTTSGSFTVEFHRRVKNVGLANSTYEVKVTGRSELDIQVAPEVLSFKSQNEEKTFSVTVKGSVADGTTLSSSITWSDGTHSVRSPIVIFN</sequence>
<keyword evidence="6 8" id="KW-0378">Hydrolase</keyword>
<dbReference type="InterPro" id="IPR036852">
    <property type="entry name" value="Peptidase_S8/S53_dom_sf"/>
</dbReference>
<feature type="domain" description="Subtilisin-like protease fibronectin type-III" evidence="12">
    <location>
        <begin position="631"/>
        <end position="726"/>
    </location>
</feature>
<dbReference type="InterPro" id="IPR010259">
    <property type="entry name" value="S8pro/Inhibitor_I9"/>
</dbReference>